<protein>
    <submittedName>
        <fullName evidence="1">Uncharacterized protein</fullName>
    </submittedName>
</protein>
<dbReference type="EMBL" id="KQ965771">
    <property type="protein sequence ID" value="KXS14087.1"/>
    <property type="molecule type" value="Genomic_DNA"/>
</dbReference>
<dbReference type="Proteomes" id="UP000070544">
    <property type="component" value="Unassembled WGS sequence"/>
</dbReference>
<gene>
    <name evidence="1" type="ORF">M427DRAFT_33302</name>
</gene>
<keyword evidence="2" id="KW-1185">Reference proteome</keyword>
<sequence>MSSFPREGGERNPNVDYRREAAQFIAGNPYKRPIYLTSLRSAPAKRCINVILGTTVWNFMLPLQLNSESRLSRFFRIAIFTMAACNSTYARQPAEDPSLDALYSDIMANNQQTTRTEIITSFNLTVKVLAFIFVEHQRSLESPELAAGKVISQWSNEDKDGYWDLLDTEKTTELNLVGKDPTTL</sequence>
<dbReference type="AlphaFoldDB" id="A0A139ABG2"/>
<accession>A0A139ABG2</accession>
<evidence type="ECO:0000313" key="1">
    <source>
        <dbReference type="EMBL" id="KXS14087.1"/>
    </source>
</evidence>
<reference evidence="1 2" key="1">
    <citation type="journal article" date="2015" name="Genome Biol. Evol.">
        <title>Phylogenomic analyses indicate that early fungi evolved digesting cell walls of algal ancestors of land plants.</title>
        <authorList>
            <person name="Chang Y."/>
            <person name="Wang S."/>
            <person name="Sekimoto S."/>
            <person name="Aerts A.L."/>
            <person name="Choi C."/>
            <person name="Clum A."/>
            <person name="LaButti K.M."/>
            <person name="Lindquist E.A."/>
            <person name="Yee Ngan C."/>
            <person name="Ohm R.A."/>
            <person name="Salamov A.A."/>
            <person name="Grigoriev I.V."/>
            <person name="Spatafora J.W."/>
            <person name="Berbee M.L."/>
        </authorList>
    </citation>
    <scope>NUCLEOTIDE SEQUENCE [LARGE SCALE GENOMIC DNA]</scope>
    <source>
        <strain evidence="1 2">JEL478</strain>
    </source>
</reference>
<proteinExistence type="predicted"/>
<evidence type="ECO:0000313" key="2">
    <source>
        <dbReference type="Proteomes" id="UP000070544"/>
    </source>
</evidence>
<name>A0A139ABG2_GONPJ</name>
<organism evidence="1 2">
    <name type="scientific">Gonapodya prolifera (strain JEL478)</name>
    <name type="common">Monoblepharis prolifera</name>
    <dbReference type="NCBI Taxonomy" id="1344416"/>
    <lineage>
        <taxon>Eukaryota</taxon>
        <taxon>Fungi</taxon>
        <taxon>Fungi incertae sedis</taxon>
        <taxon>Chytridiomycota</taxon>
        <taxon>Chytridiomycota incertae sedis</taxon>
        <taxon>Monoblepharidomycetes</taxon>
        <taxon>Monoblepharidales</taxon>
        <taxon>Gonapodyaceae</taxon>
        <taxon>Gonapodya</taxon>
    </lineage>
</organism>